<evidence type="ECO:0000313" key="2">
    <source>
        <dbReference type="Proteomes" id="UP001153954"/>
    </source>
</evidence>
<accession>A0AAU9V6H9</accession>
<name>A0AAU9V6H9_EUPED</name>
<dbReference type="AlphaFoldDB" id="A0AAU9V6H9"/>
<dbReference type="EMBL" id="CAKOGL010000030">
    <property type="protein sequence ID" value="CAH2106917.1"/>
    <property type="molecule type" value="Genomic_DNA"/>
</dbReference>
<organism evidence="1 2">
    <name type="scientific">Euphydryas editha</name>
    <name type="common">Edith's checkerspot</name>
    <dbReference type="NCBI Taxonomy" id="104508"/>
    <lineage>
        <taxon>Eukaryota</taxon>
        <taxon>Metazoa</taxon>
        <taxon>Ecdysozoa</taxon>
        <taxon>Arthropoda</taxon>
        <taxon>Hexapoda</taxon>
        <taxon>Insecta</taxon>
        <taxon>Pterygota</taxon>
        <taxon>Neoptera</taxon>
        <taxon>Endopterygota</taxon>
        <taxon>Lepidoptera</taxon>
        <taxon>Glossata</taxon>
        <taxon>Ditrysia</taxon>
        <taxon>Papilionoidea</taxon>
        <taxon>Nymphalidae</taxon>
        <taxon>Nymphalinae</taxon>
        <taxon>Euphydryas</taxon>
    </lineage>
</organism>
<reference evidence="1" key="1">
    <citation type="submission" date="2022-03" db="EMBL/GenBank/DDBJ databases">
        <authorList>
            <person name="Tunstrom K."/>
        </authorList>
    </citation>
    <scope>NUCLEOTIDE SEQUENCE</scope>
</reference>
<proteinExistence type="predicted"/>
<keyword evidence="2" id="KW-1185">Reference proteome</keyword>
<evidence type="ECO:0000313" key="1">
    <source>
        <dbReference type="EMBL" id="CAH2106917.1"/>
    </source>
</evidence>
<sequence>MSPVPEKKQIQKRRQFLKDLAMSLITPHMWDRLQWPRLPRDIRESINSILKIEPDSTEPVNENTRHGLCCLCPRTKDNFNHLLSKTND</sequence>
<comment type="caution">
    <text evidence="1">The sequence shown here is derived from an EMBL/GenBank/DDBJ whole genome shotgun (WGS) entry which is preliminary data.</text>
</comment>
<protein>
    <submittedName>
        <fullName evidence="1">Uncharacterized protein</fullName>
    </submittedName>
</protein>
<dbReference type="Proteomes" id="UP001153954">
    <property type="component" value="Unassembled WGS sequence"/>
</dbReference>
<gene>
    <name evidence="1" type="ORF">EEDITHA_LOCUS20995</name>
</gene>